<gene>
    <name evidence="2" type="ORF">SAMN05421737_11151</name>
</gene>
<organism evidence="2 3">
    <name type="scientific">Shouchella lonarensis</name>
    <dbReference type="NCBI Taxonomy" id="1464122"/>
    <lineage>
        <taxon>Bacteria</taxon>
        <taxon>Bacillati</taxon>
        <taxon>Bacillota</taxon>
        <taxon>Bacilli</taxon>
        <taxon>Bacillales</taxon>
        <taxon>Bacillaceae</taxon>
        <taxon>Shouchella</taxon>
    </lineage>
</organism>
<evidence type="ECO:0000313" key="3">
    <source>
        <dbReference type="Proteomes" id="UP000242662"/>
    </source>
</evidence>
<evidence type="ECO:0000313" key="2">
    <source>
        <dbReference type="EMBL" id="SDC60895.1"/>
    </source>
</evidence>
<protein>
    <recommendedName>
        <fullName evidence="4">Serine protease</fullName>
    </recommendedName>
</protein>
<evidence type="ECO:0000256" key="1">
    <source>
        <dbReference type="ARBA" id="ARBA00022825"/>
    </source>
</evidence>
<reference evidence="3" key="1">
    <citation type="submission" date="2016-09" db="EMBL/GenBank/DDBJ databases">
        <authorList>
            <person name="Varghese N."/>
            <person name="Submissions S."/>
        </authorList>
    </citation>
    <scope>NUCLEOTIDE SEQUENCE [LARGE SCALE GENOMIC DNA]</scope>
    <source>
        <strain evidence="3">25nlg</strain>
    </source>
</reference>
<dbReference type="Gene3D" id="2.40.10.10">
    <property type="entry name" value="Trypsin-like serine proteases"/>
    <property type="match status" value="1"/>
</dbReference>
<name>A0A1G6N1A0_9BACI</name>
<dbReference type="RefSeq" id="WP_245701251.1">
    <property type="nucleotide sequence ID" value="NZ_FMYM01000011.1"/>
</dbReference>
<accession>A0A1G6N1A0</accession>
<dbReference type="STRING" id="1464122.SAMN05421737_11151"/>
<sequence length="343" mass="36812">MKEKGYTLTTQMQQDLQKVQVETEEALLKLKNVNGVGVGLKQVDGKVTSTPALTVMVEQKADMETLESSQIVPPEVNGMKTDVIQVGHLMTGQQMAMETGITTLANRVRPAKGGYSVAHRHVTAGTIATCVYDVLPNGSTNPPTHGYGVPTRYYLLSNNHVLANTNSANIGDPILQPGPIDGGTDPTDRIGTLSHYIPIMLTPQVPLSNQNNLVDAAIAQAPFHQIDRSIYWLGHVRGWRLKQNVTVGTRVKKTGRTTNTTYGIITTVNATVDVNFGSGRVGRFREQIITTNISAGGDSGSLVMTDDNVAVGLLFAGSSAVTIANQIENVRALLDVEIADQIL</sequence>
<evidence type="ECO:0008006" key="4">
    <source>
        <dbReference type="Google" id="ProtNLM"/>
    </source>
</evidence>
<keyword evidence="1" id="KW-0378">Hydrolase</keyword>
<dbReference type="InterPro" id="IPR043504">
    <property type="entry name" value="Peptidase_S1_PA_chymotrypsin"/>
</dbReference>
<dbReference type="SUPFAM" id="SSF50494">
    <property type="entry name" value="Trypsin-like serine proteases"/>
    <property type="match status" value="1"/>
</dbReference>
<keyword evidence="1" id="KW-0645">Protease</keyword>
<dbReference type="EMBL" id="FMYM01000011">
    <property type="protein sequence ID" value="SDC60895.1"/>
    <property type="molecule type" value="Genomic_DNA"/>
</dbReference>
<proteinExistence type="predicted"/>
<dbReference type="Proteomes" id="UP000242662">
    <property type="component" value="Unassembled WGS sequence"/>
</dbReference>
<keyword evidence="3" id="KW-1185">Reference proteome</keyword>
<keyword evidence="1" id="KW-0720">Serine protease</keyword>
<dbReference type="InterPro" id="IPR009003">
    <property type="entry name" value="Peptidase_S1_PA"/>
</dbReference>
<dbReference type="AlphaFoldDB" id="A0A1G6N1A0"/>
<dbReference type="GO" id="GO:0008236">
    <property type="term" value="F:serine-type peptidase activity"/>
    <property type="evidence" value="ECO:0007669"/>
    <property type="project" value="UniProtKB-KW"/>
</dbReference>